<dbReference type="PANTHER" id="PTHR13395:SF6">
    <property type="entry name" value="SISTER CHROMATID COHESION PROTEIN DCC1"/>
    <property type="match status" value="1"/>
</dbReference>
<evidence type="ECO:0000313" key="5">
    <source>
        <dbReference type="Proteomes" id="UP000717515"/>
    </source>
</evidence>
<dbReference type="GO" id="GO:0031390">
    <property type="term" value="C:Ctf18 RFC-like complex"/>
    <property type="evidence" value="ECO:0007669"/>
    <property type="project" value="InterPro"/>
</dbReference>
<keyword evidence="2" id="KW-0235">DNA replication</keyword>
<evidence type="ECO:0000313" key="4">
    <source>
        <dbReference type="EMBL" id="KAG9323569.1"/>
    </source>
</evidence>
<accession>A0A9P8A432</accession>
<sequence length="498" mass="56122">MASKPISKNAVQSSPARPYFDVAHSFSLLSCCSFSPPPIHHSLTHSLPILGSFALHAAPYRLLLETDTDIATATATTTHHRMANPSTQPPSNAATTDIVFAGEFMQGSYTLLELPKTLEDYINEAESNPSSDGASLSFQVRGLEKDTAVLCTKTQTFMLQRAHTSNMLIPIAPVTEQTRADLDGDMDMDDSYLSHEHDTDDSPYPKQAALDILDSVLDLIPIAPRLERLGDLLGQCQFDGWAQESNAKVNLYTWEQLQSVIQASDQEILQWLKERHACIIRGHWRLFKRRFMYDILQEILMTLNVLDMSADAVDGTTLCAYIEQESPATESGIEPWMINHCLTSFSDDEQTVSSVRYHLSAKKICTFMGVHLLSTIERGNRWQLEDFMNAWQTSLHEHFQVDLAYLAGECVVEADRAPERNQSHKYIRYFSRTLLPKDAAARFTALFEVKSKWEGQEIRPFLRDLVLDEKKLDVLLLKHARSVKQPGGGVVYNSRVIK</sequence>
<proteinExistence type="inferred from homology"/>
<dbReference type="GO" id="GO:0006260">
    <property type="term" value="P:DNA replication"/>
    <property type="evidence" value="ECO:0007669"/>
    <property type="project" value="UniProtKB-KW"/>
</dbReference>
<dbReference type="AlphaFoldDB" id="A0A9P8A432"/>
<organism evidence="4 5">
    <name type="scientific">Mortierella alpina</name>
    <name type="common">Oleaginous fungus</name>
    <name type="synonym">Mortierella renispora</name>
    <dbReference type="NCBI Taxonomy" id="64518"/>
    <lineage>
        <taxon>Eukaryota</taxon>
        <taxon>Fungi</taxon>
        <taxon>Fungi incertae sedis</taxon>
        <taxon>Mucoromycota</taxon>
        <taxon>Mortierellomycotina</taxon>
        <taxon>Mortierellomycetes</taxon>
        <taxon>Mortierellales</taxon>
        <taxon>Mortierellaceae</taxon>
        <taxon>Mortierella</taxon>
    </lineage>
</organism>
<feature type="region of interest" description="Disordered" evidence="3">
    <location>
        <begin position="181"/>
        <end position="203"/>
    </location>
</feature>
<dbReference type="InterPro" id="IPR019128">
    <property type="entry name" value="Dcc1"/>
</dbReference>
<dbReference type="Proteomes" id="UP000717515">
    <property type="component" value="Unassembled WGS sequence"/>
</dbReference>
<comment type="caution">
    <text evidence="4">The sequence shown here is derived from an EMBL/GenBank/DDBJ whole genome shotgun (WGS) entry which is preliminary data.</text>
</comment>
<dbReference type="EMBL" id="JAIFTL010000096">
    <property type="protein sequence ID" value="KAG9323569.1"/>
    <property type="molecule type" value="Genomic_DNA"/>
</dbReference>
<gene>
    <name evidence="4" type="ORF">KVV02_003093</name>
</gene>
<reference evidence="4" key="1">
    <citation type="submission" date="2021-07" db="EMBL/GenBank/DDBJ databases">
        <title>Draft genome of Mortierella alpina, strain LL118, isolated from an aspen leaf litter sample.</title>
        <authorList>
            <person name="Yang S."/>
            <person name="Vinatzer B.A."/>
        </authorList>
    </citation>
    <scope>NUCLEOTIDE SEQUENCE</scope>
    <source>
        <strain evidence="4">LL118</strain>
    </source>
</reference>
<evidence type="ECO:0000256" key="2">
    <source>
        <dbReference type="ARBA" id="ARBA00022705"/>
    </source>
</evidence>
<dbReference type="GO" id="GO:0000785">
    <property type="term" value="C:chromatin"/>
    <property type="evidence" value="ECO:0007669"/>
    <property type="project" value="TreeGrafter"/>
</dbReference>
<dbReference type="GO" id="GO:0034088">
    <property type="term" value="P:maintenance of mitotic sister chromatid cohesion"/>
    <property type="evidence" value="ECO:0007669"/>
    <property type="project" value="TreeGrafter"/>
</dbReference>
<dbReference type="PANTHER" id="PTHR13395">
    <property type="entry name" value="SISTER CHROMATID COHESION PROTEIN DCC1-RELATED"/>
    <property type="match status" value="1"/>
</dbReference>
<evidence type="ECO:0000256" key="3">
    <source>
        <dbReference type="SAM" id="MobiDB-lite"/>
    </source>
</evidence>
<evidence type="ECO:0000256" key="1">
    <source>
        <dbReference type="ARBA" id="ARBA00007017"/>
    </source>
</evidence>
<protein>
    <recommendedName>
        <fullName evidence="6">Sister chromatid cohesion protein Dcc1</fullName>
    </recommendedName>
</protein>
<evidence type="ECO:0008006" key="6">
    <source>
        <dbReference type="Google" id="ProtNLM"/>
    </source>
</evidence>
<name>A0A9P8A432_MORAP</name>
<comment type="similarity">
    <text evidence="1">Belongs to the DCC1 family.</text>
</comment>
<dbReference type="Pfam" id="PF09724">
    <property type="entry name" value="Dcc1"/>
    <property type="match status" value="1"/>
</dbReference>
<dbReference type="GO" id="GO:0000775">
    <property type="term" value="C:chromosome, centromeric region"/>
    <property type="evidence" value="ECO:0007669"/>
    <property type="project" value="TreeGrafter"/>
</dbReference>